<dbReference type="InterPro" id="IPR001851">
    <property type="entry name" value="ABC_transp_permease"/>
</dbReference>
<evidence type="ECO:0000256" key="3">
    <source>
        <dbReference type="ARBA" id="ARBA00022692"/>
    </source>
</evidence>
<dbReference type="PANTHER" id="PTHR43370">
    <property type="entry name" value="SUGAR ABC TRANSPORTER INTEGRAL MEMBRANE PROTEIN-RELATED"/>
    <property type="match status" value="1"/>
</dbReference>
<evidence type="ECO:0000256" key="5">
    <source>
        <dbReference type="ARBA" id="ARBA00023136"/>
    </source>
</evidence>
<feature type="transmembrane region" description="Helical" evidence="6">
    <location>
        <begin position="328"/>
        <end position="345"/>
    </location>
</feature>
<evidence type="ECO:0000313" key="8">
    <source>
        <dbReference type="Proteomes" id="UP000198822"/>
    </source>
</evidence>
<keyword evidence="8" id="KW-1185">Reference proteome</keyword>
<feature type="transmembrane region" description="Helical" evidence="6">
    <location>
        <begin position="27"/>
        <end position="45"/>
    </location>
</feature>
<name>A0A1G8FCN7_9MICO</name>
<reference evidence="8" key="1">
    <citation type="submission" date="2016-10" db="EMBL/GenBank/DDBJ databases">
        <authorList>
            <person name="Varghese N."/>
            <person name="Submissions S."/>
        </authorList>
    </citation>
    <scope>NUCLEOTIDE SEQUENCE [LARGE SCALE GENOMIC DNA]</scope>
    <source>
        <strain evidence="8">DSM 22002</strain>
    </source>
</reference>
<proteinExistence type="predicted"/>
<feature type="transmembrane region" description="Helical" evidence="6">
    <location>
        <begin position="97"/>
        <end position="119"/>
    </location>
</feature>
<feature type="transmembrane region" description="Helical" evidence="6">
    <location>
        <begin position="357"/>
        <end position="374"/>
    </location>
</feature>
<keyword evidence="3 6" id="KW-0812">Transmembrane</keyword>
<dbReference type="Pfam" id="PF02653">
    <property type="entry name" value="BPD_transp_2"/>
    <property type="match status" value="1"/>
</dbReference>
<keyword evidence="2" id="KW-1003">Cell membrane</keyword>
<feature type="transmembrane region" description="Helical" evidence="6">
    <location>
        <begin position="188"/>
        <end position="212"/>
    </location>
</feature>
<feature type="transmembrane region" description="Helical" evidence="6">
    <location>
        <begin position="381"/>
        <end position="401"/>
    </location>
</feature>
<evidence type="ECO:0000256" key="1">
    <source>
        <dbReference type="ARBA" id="ARBA00004651"/>
    </source>
</evidence>
<dbReference type="OrthoDB" id="9792579at2"/>
<feature type="transmembrane region" description="Helical" evidence="6">
    <location>
        <begin position="224"/>
        <end position="242"/>
    </location>
</feature>
<gene>
    <name evidence="7" type="ORF">SAMN04489720_2428</name>
</gene>
<evidence type="ECO:0000256" key="4">
    <source>
        <dbReference type="ARBA" id="ARBA00022989"/>
    </source>
</evidence>
<organism evidence="7 8">
    <name type="scientific">Agrococcus jejuensis</name>
    <dbReference type="NCBI Taxonomy" id="399736"/>
    <lineage>
        <taxon>Bacteria</taxon>
        <taxon>Bacillati</taxon>
        <taxon>Actinomycetota</taxon>
        <taxon>Actinomycetes</taxon>
        <taxon>Micrococcales</taxon>
        <taxon>Microbacteriaceae</taxon>
        <taxon>Agrococcus</taxon>
    </lineage>
</organism>
<accession>A0A1G8FCN7</accession>
<sequence>MSTVQTAGLAPEATTEVARPRSLRVPITYAVLTVVAAIVLVGLGRDGETTLRLSTNADLLQLPDAVLPARITGIVAALLLAAMTGVAIAAHLTRRKVGVWLPIVYGVVAVVAFLVWAGATKSIPLPGLLVLTVGLAVPLIFGALGGVISERVGVVNIAIEGQLLSGAFAAAVASSAIASGPIGDMGTVGILIAGVGGVIAAMVAAVLVSMVLAAFSIKYYVDQVIVGVVLNVLVLGLTNFLYSSVLTDHPELNNPDRFSRIRIPLLADIPIVGPALFNQTVIVYAVYVAVIVVTIGLFRTTWGLRLRALGEHPLAADTVGIRVNRWRFWNVTLAGAIVGIGGAYFTLDSNGSFQRDMTSGLGFIALAAVIFGQWHPIKATFAALLFGFAQALQNVLQSIGSGVPNEFMLMLPYVITILAVAGFIGQSRAPAASGKPYMKS</sequence>
<feature type="transmembrane region" description="Helical" evidence="6">
    <location>
        <begin position="125"/>
        <end position="149"/>
    </location>
</feature>
<dbReference type="AlphaFoldDB" id="A0A1G8FCN7"/>
<dbReference type="Proteomes" id="UP000198822">
    <property type="component" value="Chromosome I"/>
</dbReference>
<evidence type="ECO:0000313" key="7">
    <source>
        <dbReference type="EMBL" id="SDH79921.1"/>
    </source>
</evidence>
<evidence type="ECO:0000256" key="2">
    <source>
        <dbReference type="ARBA" id="ARBA00022475"/>
    </source>
</evidence>
<keyword evidence="5 6" id="KW-0472">Membrane</keyword>
<comment type="subcellular location">
    <subcellularLocation>
        <location evidence="1">Cell membrane</location>
        <topology evidence="1">Multi-pass membrane protein</topology>
    </subcellularLocation>
</comment>
<dbReference type="PANTHER" id="PTHR43370:SF1">
    <property type="entry name" value="GUANOSINE ABC TRANSPORTER PERMEASE PROTEIN NUPQ"/>
    <property type="match status" value="1"/>
</dbReference>
<dbReference type="GO" id="GO:0005886">
    <property type="term" value="C:plasma membrane"/>
    <property type="evidence" value="ECO:0007669"/>
    <property type="project" value="UniProtKB-SubCell"/>
</dbReference>
<protein>
    <submittedName>
        <fullName evidence="7">Nucleoside ABC transporter membrane protein</fullName>
    </submittedName>
</protein>
<dbReference type="CDD" id="cd06580">
    <property type="entry name" value="TM_PBP1_transp_TpRbsC_like"/>
    <property type="match status" value="1"/>
</dbReference>
<dbReference type="RefSeq" id="WP_092505348.1">
    <property type="nucleotide sequence ID" value="NZ_LT629695.1"/>
</dbReference>
<feature type="transmembrane region" description="Helical" evidence="6">
    <location>
        <begin position="161"/>
        <end position="182"/>
    </location>
</feature>
<dbReference type="EMBL" id="LT629695">
    <property type="protein sequence ID" value="SDH79921.1"/>
    <property type="molecule type" value="Genomic_DNA"/>
</dbReference>
<feature type="transmembrane region" description="Helical" evidence="6">
    <location>
        <begin position="281"/>
        <end position="298"/>
    </location>
</feature>
<dbReference type="STRING" id="399736.SAMN04489720_2428"/>
<feature type="transmembrane region" description="Helical" evidence="6">
    <location>
        <begin position="407"/>
        <end position="425"/>
    </location>
</feature>
<dbReference type="GO" id="GO:0022857">
    <property type="term" value="F:transmembrane transporter activity"/>
    <property type="evidence" value="ECO:0007669"/>
    <property type="project" value="InterPro"/>
</dbReference>
<keyword evidence="4 6" id="KW-1133">Transmembrane helix</keyword>
<feature type="transmembrane region" description="Helical" evidence="6">
    <location>
        <begin position="65"/>
        <end position="90"/>
    </location>
</feature>
<evidence type="ECO:0000256" key="6">
    <source>
        <dbReference type="SAM" id="Phobius"/>
    </source>
</evidence>